<dbReference type="Proteomes" id="UP000504606">
    <property type="component" value="Unplaced"/>
</dbReference>
<protein>
    <submittedName>
        <fullName evidence="2">Uncharacterized protein LOC113214934</fullName>
    </submittedName>
</protein>
<evidence type="ECO:0000313" key="1">
    <source>
        <dbReference type="Proteomes" id="UP000504606"/>
    </source>
</evidence>
<reference evidence="2" key="1">
    <citation type="submission" date="2025-08" db="UniProtKB">
        <authorList>
            <consortium name="RefSeq"/>
        </authorList>
    </citation>
    <scope>IDENTIFICATION</scope>
    <source>
        <tissue evidence="2">Whole organism</tissue>
    </source>
</reference>
<organism evidence="1 2">
    <name type="scientific">Frankliniella occidentalis</name>
    <name type="common">Western flower thrips</name>
    <name type="synonym">Euthrips occidentalis</name>
    <dbReference type="NCBI Taxonomy" id="133901"/>
    <lineage>
        <taxon>Eukaryota</taxon>
        <taxon>Metazoa</taxon>
        <taxon>Ecdysozoa</taxon>
        <taxon>Arthropoda</taxon>
        <taxon>Hexapoda</taxon>
        <taxon>Insecta</taxon>
        <taxon>Pterygota</taxon>
        <taxon>Neoptera</taxon>
        <taxon>Paraneoptera</taxon>
        <taxon>Thysanoptera</taxon>
        <taxon>Terebrantia</taxon>
        <taxon>Thripoidea</taxon>
        <taxon>Thripidae</taxon>
        <taxon>Frankliniella</taxon>
    </lineage>
</organism>
<gene>
    <name evidence="2" type="primary">LOC113214934</name>
</gene>
<name>A0A9C6XRE7_FRAOC</name>
<evidence type="ECO:0000313" key="2">
    <source>
        <dbReference type="RefSeq" id="XP_052128340.1"/>
    </source>
</evidence>
<dbReference type="AlphaFoldDB" id="A0A9C6XRE7"/>
<accession>A0A9C6XRE7</accession>
<proteinExistence type="predicted"/>
<dbReference type="KEGG" id="foc:113214934"/>
<dbReference type="RefSeq" id="XP_052128340.1">
    <property type="nucleotide sequence ID" value="XM_052272380.1"/>
</dbReference>
<keyword evidence="1" id="KW-1185">Reference proteome</keyword>
<dbReference type="GeneID" id="113214934"/>
<sequence length="230" mass="26864">MFYEPWFLFNVFSRDEFWLVPRRAVVDPCFRDYQTFLDFAEDPFFREPAAGADVVVDLSNERAHRLASCMYMPEKRSVRKCGLLFWSCECSSWCSLSQLATLNCVLTIACFRFAAERQEVMDYFHTCLTLALSSAHPDTDEPEFIKDWLELEDQDDIAKSLAKTPDMSERMEWTTKRLRCCSGQTLVYVPADDNPPEMWKVPTDETPEKFYPMKPKYAAVQTSTVRLLKF</sequence>